<sequence length="157" mass="18541">MPDFSLNTTWLIPSPIEPVWFYLIRPETWPDWWRYVDSVENISSGASKIPNNKRRIYWRTRLPYRLVIELTVTRAIEHRYLAVKVQGDLIGSGHCRISGNAESTRLEFDWHVATCKPWMNRFAFLCRPIFEWNHAQVMKEGERGLVYLTTLKNSAIT</sequence>
<dbReference type="InterPro" id="IPR023393">
    <property type="entry name" value="START-like_dom_sf"/>
</dbReference>
<reference evidence="2" key="1">
    <citation type="journal article" date="2019" name="J. Bacteriol.">
        <title>A Mutagenic Screen Identifies a TonB-Dependent Receptor Required for the Lanthanide Metal Switch in the Type I Methanotroph 'Methylotuvimicrobium buryatense' 5GB1C.</title>
        <authorList>
            <person name="Groom J.D."/>
            <person name="Ford S.M."/>
            <person name="Pesesky M.W."/>
            <person name="Lidstrom M.E."/>
        </authorList>
    </citation>
    <scope>NUCLEOTIDE SEQUENCE [LARGE SCALE GENOMIC DNA]</scope>
    <source>
        <strain evidence="2">5GB1C</strain>
    </source>
</reference>
<evidence type="ECO:0000313" key="1">
    <source>
        <dbReference type="EMBL" id="QCW81946.1"/>
    </source>
</evidence>
<protein>
    <submittedName>
        <fullName evidence="1">Polyketide cyclase / dehydrase and lipid transport</fullName>
    </submittedName>
</protein>
<dbReference type="OrthoDB" id="5402478at2"/>
<dbReference type="EMBL" id="CP035467">
    <property type="protein sequence ID" value="QCW81946.1"/>
    <property type="molecule type" value="Genomic_DNA"/>
</dbReference>
<dbReference type="AlphaFoldDB" id="A0A4P9UQR1"/>
<proteinExistence type="predicted"/>
<keyword evidence="2" id="KW-1185">Reference proteome</keyword>
<dbReference type="STRING" id="675511.GCA_000341735_01706"/>
<name>A0A4P9UQR1_METBY</name>
<gene>
    <name evidence="1" type="ORF">EQU24_06540</name>
</gene>
<accession>A0A4P9UQR1</accession>
<dbReference type="KEGG" id="mbur:EQU24_06540"/>
<organism evidence="1 2">
    <name type="scientific">Methylotuvimicrobium buryatense</name>
    <name type="common">Methylomicrobium buryatense</name>
    <dbReference type="NCBI Taxonomy" id="95641"/>
    <lineage>
        <taxon>Bacteria</taxon>
        <taxon>Pseudomonadati</taxon>
        <taxon>Pseudomonadota</taxon>
        <taxon>Gammaproteobacteria</taxon>
        <taxon>Methylococcales</taxon>
        <taxon>Methylococcaceae</taxon>
        <taxon>Methylotuvimicrobium</taxon>
    </lineage>
</organism>
<evidence type="ECO:0000313" key="2">
    <source>
        <dbReference type="Proteomes" id="UP000305881"/>
    </source>
</evidence>
<dbReference type="Gene3D" id="3.30.530.20">
    <property type="match status" value="1"/>
</dbReference>
<dbReference type="SUPFAM" id="SSF55961">
    <property type="entry name" value="Bet v1-like"/>
    <property type="match status" value="1"/>
</dbReference>
<dbReference type="Proteomes" id="UP000305881">
    <property type="component" value="Chromosome"/>
</dbReference>
<dbReference type="RefSeq" id="WP_017840259.1">
    <property type="nucleotide sequence ID" value="NZ_CP035467.1"/>
</dbReference>